<evidence type="ECO:0000256" key="2">
    <source>
        <dbReference type="ARBA" id="ARBA00004651"/>
    </source>
</evidence>
<keyword evidence="5 9" id="KW-1133">Transmembrane helix</keyword>
<comment type="similarity">
    <text evidence="7">Belongs to the fluoride channel Fluc/FEX (TC 1.A.43) family.</text>
</comment>
<dbReference type="eggNOG" id="ENOG502QT5F">
    <property type="taxonomic scope" value="Eukaryota"/>
</dbReference>
<evidence type="ECO:0000256" key="7">
    <source>
        <dbReference type="ARBA" id="ARBA00035120"/>
    </source>
</evidence>
<evidence type="ECO:0000313" key="11">
    <source>
        <dbReference type="Proteomes" id="UP000002036"/>
    </source>
</evidence>
<feature type="transmembrane region" description="Helical" evidence="9">
    <location>
        <begin position="188"/>
        <end position="208"/>
    </location>
</feature>
<protein>
    <submittedName>
        <fullName evidence="10">KLTH0B00902p</fullName>
    </submittedName>
</protein>
<evidence type="ECO:0000256" key="1">
    <source>
        <dbReference type="ARBA" id="ARBA00002598"/>
    </source>
</evidence>
<comment type="catalytic activity">
    <reaction evidence="8">
        <text>fluoride(in) = fluoride(out)</text>
        <dbReference type="Rhea" id="RHEA:76159"/>
        <dbReference type="ChEBI" id="CHEBI:17051"/>
    </reaction>
    <physiologicalReaction direction="left-to-right" evidence="8">
        <dbReference type="Rhea" id="RHEA:76160"/>
    </physiologicalReaction>
</comment>
<feature type="transmembrane region" description="Helical" evidence="9">
    <location>
        <begin position="214"/>
        <end position="232"/>
    </location>
</feature>
<dbReference type="AlphaFoldDB" id="C5DC82"/>
<feature type="transmembrane region" description="Helical" evidence="9">
    <location>
        <begin position="86"/>
        <end position="107"/>
    </location>
</feature>
<dbReference type="OMA" id="CYDLQHV"/>
<reference evidence="10 11" key="1">
    <citation type="journal article" date="2009" name="Genome Res.">
        <title>Comparative genomics of protoploid Saccharomycetaceae.</title>
        <authorList>
            <consortium name="The Genolevures Consortium"/>
            <person name="Souciet J.-L."/>
            <person name="Dujon B."/>
            <person name="Gaillardin C."/>
            <person name="Johnston M."/>
            <person name="Baret P.V."/>
            <person name="Cliften P."/>
            <person name="Sherman D.J."/>
            <person name="Weissenbach J."/>
            <person name="Westhof E."/>
            <person name="Wincker P."/>
            <person name="Jubin C."/>
            <person name="Poulain J."/>
            <person name="Barbe V."/>
            <person name="Segurens B."/>
            <person name="Artiguenave F."/>
            <person name="Anthouard V."/>
            <person name="Vacherie B."/>
            <person name="Val M.-E."/>
            <person name="Fulton R.S."/>
            <person name="Minx P."/>
            <person name="Wilson R."/>
            <person name="Durrens P."/>
            <person name="Jean G."/>
            <person name="Marck C."/>
            <person name="Martin T."/>
            <person name="Nikolski M."/>
            <person name="Rolland T."/>
            <person name="Seret M.-L."/>
            <person name="Casaregola S."/>
            <person name="Despons L."/>
            <person name="Fairhead C."/>
            <person name="Fischer G."/>
            <person name="Lafontaine I."/>
            <person name="Leh V."/>
            <person name="Lemaire M."/>
            <person name="de Montigny J."/>
            <person name="Neuveglise C."/>
            <person name="Thierry A."/>
            <person name="Blanc-Lenfle I."/>
            <person name="Bleykasten C."/>
            <person name="Diffels J."/>
            <person name="Fritsch E."/>
            <person name="Frangeul L."/>
            <person name="Goeffon A."/>
            <person name="Jauniaux N."/>
            <person name="Kachouri-Lafond R."/>
            <person name="Payen C."/>
            <person name="Potier S."/>
            <person name="Pribylova L."/>
            <person name="Ozanne C."/>
            <person name="Richard G.-F."/>
            <person name="Sacerdot C."/>
            <person name="Straub M.-L."/>
            <person name="Talla E."/>
        </authorList>
    </citation>
    <scope>NUCLEOTIDE SEQUENCE [LARGE SCALE GENOMIC DNA]</scope>
    <source>
        <strain evidence="11">ATCC 56472 / CBS 6340 / NRRL Y-8284</strain>
    </source>
</reference>
<sequence length="342" mass="37522">MESKEKLDAEPRKTRIGAQLRAEGEVVLQLLFFSILGNYSRLGLVRLTDYRGSYVQGPTVLWANLAACFLMGAAQALKPRDVFTPLFFTAVTTGYCGSVSSFSSFLVEVFEHATNTAADSGSHSFPNRAYGIMEFLSVLFVQLMVSMCSHLFGLCLAREFSGSLETSGSWEASKNARRVRKVLKLAENIARILAVPVLIVQIVLAAVYTNGSRYWTFAAVFSFPGTLLRYVLAKYLNPRVKHFPLGTFAANVFGTVLLAIFTLLSRGKLPDGSRIIKFTTTNDVVVGLGNGFCGCLTTISTFINEGHVLPLKKTLIYYFTSIAVSFCLIVVTLGSYAWTRGI</sequence>
<keyword evidence="11" id="KW-1185">Reference proteome</keyword>
<gene>
    <name evidence="10" type="ordered locus">KLTH0B00902g</name>
</gene>
<comment type="subcellular location">
    <subcellularLocation>
        <location evidence="2">Cell membrane</location>
        <topology evidence="2">Multi-pass membrane protein</topology>
    </subcellularLocation>
</comment>
<dbReference type="FunCoup" id="C5DC82">
    <property type="interactions" value="157"/>
</dbReference>
<dbReference type="KEGG" id="lth:KLTH0B00902g"/>
<dbReference type="HOGENOM" id="CLU_030507_1_2_1"/>
<evidence type="ECO:0000256" key="3">
    <source>
        <dbReference type="ARBA" id="ARBA00022475"/>
    </source>
</evidence>
<dbReference type="GO" id="GO:0005886">
    <property type="term" value="C:plasma membrane"/>
    <property type="evidence" value="ECO:0007669"/>
    <property type="project" value="UniProtKB-SubCell"/>
</dbReference>
<feature type="transmembrane region" description="Helical" evidence="9">
    <location>
        <begin position="284"/>
        <end position="303"/>
    </location>
</feature>
<name>C5DC82_LACTC</name>
<accession>C5DC82</accession>
<keyword evidence="4 9" id="KW-0812">Transmembrane</keyword>
<dbReference type="GeneID" id="8290657"/>
<dbReference type="PANTHER" id="PTHR28259">
    <property type="entry name" value="FLUORIDE EXPORT PROTEIN 1-RELATED"/>
    <property type="match status" value="1"/>
</dbReference>
<organism evidence="10 11">
    <name type="scientific">Lachancea thermotolerans (strain ATCC 56472 / CBS 6340 / NRRL Y-8284)</name>
    <name type="common">Yeast</name>
    <name type="synonym">Kluyveromyces thermotolerans</name>
    <dbReference type="NCBI Taxonomy" id="559295"/>
    <lineage>
        <taxon>Eukaryota</taxon>
        <taxon>Fungi</taxon>
        <taxon>Dikarya</taxon>
        <taxon>Ascomycota</taxon>
        <taxon>Saccharomycotina</taxon>
        <taxon>Saccharomycetes</taxon>
        <taxon>Saccharomycetales</taxon>
        <taxon>Saccharomycetaceae</taxon>
        <taxon>Lachancea</taxon>
    </lineage>
</organism>
<dbReference type="Proteomes" id="UP000002036">
    <property type="component" value="Chromosome B"/>
</dbReference>
<dbReference type="PANTHER" id="PTHR28259:SF1">
    <property type="entry name" value="FLUORIDE EXPORT PROTEIN 1-RELATED"/>
    <property type="match status" value="1"/>
</dbReference>
<evidence type="ECO:0000313" key="10">
    <source>
        <dbReference type="EMBL" id="CAR21393.1"/>
    </source>
</evidence>
<evidence type="ECO:0000256" key="6">
    <source>
        <dbReference type="ARBA" id="ARBA00023136"/>
    </source>
</evidence>
<dbReference type="RefSeq" id="XP_002551831.1">
    <property type="nucleotide sequence ID" value="XM_002551785.1"/>
</dbReference>
<keyword evidence="3" id="KW-1003">Cell membrane</keyword>
<feature type="transmembrane region" description="Helical" evidence="9">
    <location>
        <begin position="135"/>
        <end position="157"/>
    </location>
</feature>
<dbReference type="Pfam" id="PF02537">
    <property type="entry name" value="CRCB"/>
    <property type="match status" value="2"/>
</dbReference>
<proteinExistence type="inferred from homology"/>
<evidence type="ECO:0000256" key="9">
    <source>
        <dbReference type="SAM" id="Phobius"/>
    </source>
</evidence>
<dbReference type="GO" id="GO:1903425">
    <property type="term" value="F:fluoride transmembrane transporter activity"/>
    <property type="evidence" value="ECO:0007669"/>
    <property type="project" value="TreeGrafter"/>
</dbReference>
<feature type="transmembrane region" description="Helical" evidence="9">
    <location>
        <begin position="59"/>
        <end position="77"/>
    </location>
</feature>
<feature type="transmembrane region" description="Helical" evidence="9">
    <location>
        <begin position="244"/>
        <end position="264"/>
    </location>
</feature>
<evidence type="ECO:0000256" key="4">
    <source>
        <dbReference type="ARBA" id="ARBA00022692"/>
    </source>
</evidence>
<dbReference type="OrthoDB" id="409792at2759"/>
<dbReference type="STRING" id="559295.C5DC82"/>
<keyword evidence="6 9" id="KW-0472">Membrane</keyword>
<feature type="transmembrane region" description="Helical" evidence="9">
    <location>
        <begin position="315"/>
        <end position="338"/>
    </location>
</feature>
<comment type="function">
    <text evidence="1">Fluoride channel required for the rapid expulsion of cytoplasmic fluoride.</text>
</comment>
<evidence type="ECO:0000256" key="8">
    <source>
        <dbReference type="ARBA" id="ARBA00035585"/>
    </source>
</evidence>
<evidence type="ECO:0000256" key="5">
    <source>
        <dbReference type="ARBA" id="ARBA00022989"/>
    </source>
</evidence>
<feature type="transmembrane region" description="Helical" evidence="9">
    <location>
        <begin position="20"/>
        <end position="39"/>
    </location>
</feature>
<dbReference type="InParanoid" id="C5DC82"/>
<dbReference type="InterPro" id="IPR003691">
    <property type="entry name" value="FluC"/>
</dbReference>
<dbReference type="EMBL" id="CU928166">
    <property type="protein sequence ID" value="CAR21393.1"/>
    <property type="molecule type" value="Genomic_DNA"/>
</dbReference>